<keyword evidence="3" id="KW-1003">Cell membrane</keyword>
<feature type="region of interest" description="Disordered" evidence="9">
    <location>
        <begin position="40"/>
        <end position="68"/>
    </location>
</feature>
<accession>A0A182TRZ3</accession>
<dbReference type="PANTHER" id="PTHR15135">
    <property type="entry name" value="STAC"/>
    <property type="match status" value="1"/>
</dbReference>
<protein>
    <submittedName>
        <fullName evidence="10">Uncharacterized protein</fullName>
    </submittedName>
</protein>
<keyword evidence="8" id="KW-0175">Coiled coil</keyword>
<dbReference type="VEuPathDB" id="VectorBase:AMEC007261"/>
<dbReference type="GO" id="GO:0005886">
    <property type="term" value="C:plasma membrane"/>
    <property type="evidence" value="ECO:0007669"/>
    <property type="project" value="UniProtKB-SubCell"/>
</dbReference>
<evidence type="ECO:0000256" key="7">
    <source>
        <dbReference type="ARBA" id="ARBA00023136"/>
    </source>
</evidence>
<evidence type="ECO:0000256" key="8">
    <source>
        <dbReference type="SAM" id="Coils"/>
    </source>
</evidence>
<dbReference type="EnsemblMetazoa" id="AMEC007261-RA">
    <property type="protein sequence ID" value="AMEC007261-PA"/>
    <property type="gene ID" value="AMEC007261"/>
</dbReference>
<evidence type="ECO:0000256" key="9">
    <source>
        <dbReference type="SAM" id="MobiDB-lite"/>
    </source>
</evidence>
<dbReference type="GO" id="GO:1903078">
    <property type="term" value="P:positive regulation of protein localization to plasma membrane"/>
    <property type="evidence" value="ECO:0007669"/>
    <property type="project" value="TreeGrafter"/>
</dbReference>
<evidence type="ECO:0000313" key="10">
    <source>
        <dbReference type="EnsemblMetazoa" id="AMEC007261-PA"/>
    </source>
</evidence>
<evidence type="ECO:0000256" key="6">
    <source>
        <dbReference type="ARBA" id="ARBA00022771"/>
    </source>
</evidence>
<organism evidence="10 11">
    <name type="scientific">Anopheles melas</name>
    <dbReference type="NCBI Taxonomy" id="34690"/>
    <lineage>
        <taxon>Eukaryota</taxon>
        <taxon>Metazoa</taxon>
        <taxon>Ecdysozoa</taxon>
        <taxon>Arthropoda</taxon>
        <taxon>Hexapoda</taxon>
        <taxon>Insecta</taxon>
        <taxon>Pterygota</taxon>
        <taxon>Neoptera</taxon>
        <taxon>Endopterygota</taxon>
        <taxon>Diptera</taxon>
        <taxon>Nematocera</taxon>
        <taxon>Culicoidea</taxon>
        <taxon>Culicidae</taxon>
        <taxon>Anophelinae</taxon>
        <taxon>Anopheles</taxon>
    </lineage>
</organism>
<dbReference type="PANTHER" id="PTHR15135:SF7">
    <property type="entry name" value="STAC-LIKE, ISOFORM J"/>
    <property type="match status" value="1"/>
</dbReference>
<evidence type="ECO:0000256" key="1">
    <source>
        <dbReference type="ARBA" id="ARBA00004236"/>
    </source>
</evidence>
<evidence type="ECO:0000256" key="5">
    <source>
        <dbReference type="ARBA" id="ARBA00022737"/>
    </source>
</evidence>
<feature type="coiled-coil region" evidence="8">
    <location>
        <begin position="94"/>
        <end position="121"/>
    </location>
</feature>
<keyword evidence="6" id="KW-0479">Metal-binding</keyword>
<keyword evidence="6" id="KW-0863">Zinc-finger</keyword>
<keyword evidence="7" id="KW-0472">Membrane</keyword>
<dbReference type="STRING" id="34690.A0A182TRZ3"/>
<dbReference type="InterPro" id="IPR039688">
    <property type="entry name" value="STAC1/2/3"/>
</dbReference>
<reference evidence="11" key="1">
    <citation type="submission" date="2014-01" db="EMBL/GenBank/DDBJ databases">
        <title>The Genome Sequence of Anopheles melas CM1001059_A (V2).</title>
        <authorList>
            <consortium name="The Broad Institute Genomics Platform"/>
            <person name="Neafsey D.E."/>
            <person name="Besansky N."/>
            <person name="Howell P."/>
            <person name="Walton C."/>
            <person name="Young S.K."/>
            <person name="Zeng Q."/>
            <person name="Gargeya S."/>
            <person name="Fitzgerald M."/>
            <person name="Haas B."/>
            <person name="Abouelleil A."/>
            <person name="Allen A.W."/>
            <person name="Alvarado L."/>
            <person name="Arachchi H.M."/>
            <person name="Berlin A.M."/>
            <person name="Chapman S.B."/>
            <person name="Gainer-Dewar J."/>
            <person name="Goldberg J."/>
            <person name="Griggs A."/>
            <person name="Gujja S."/>
            <person name="Hansen M."/>
            <person name="Howarth C."/>
            <person name="Imamovic A."/>
            <person name="Ireland A."/>
            <person name="Larimer J."/>
            <person name="McCowan C."/>
            <person name="Murphy C."/>
            <person name="Pearson M."/>
            <person name="Poon T.W."/>
            <person name="Priest M."/>
            <person name="Roberts A."/>
            <person name="Saif S."/>
            <person name="Shea T."/>
            <person name="Sisk P."/>
            <person name="Sykes S."/>
            <person name="Wortman J."/>
            <person name="Nusbaum C."/>
            <person name="Birren B."/>
        </authorList>
    </citation>
    <scope>NUCLEOTIDE SEQUENCE [LARGE SCALE GENOMIC DNA]</scope>
    <source>
        <strain evidence="11">CM1001059</strain>
    </source>
</reference>
<evidence type="ECO:0000256" key="3">
    <source>
        <dbReference type="ARBA" id="ARBA00022475"/>
    </source>
</evidence>
<dbReference type="GO" id="GO:0008270">
    <property type="term" value="F:zinc ion binding"/>
    <property type="evidence" value="ECO:0007669"/>
    <property type="project" value="UniProtKB-KW"/>
</dbReference>
<sequence>MSAAEQAKRYDGLAVQCKNVSPALDLGYFVRTLPVPQNNQRIPRKAFAPPQSANAPTDAGADDYPDYGGDPMLPVFKDELVVDRGATIQVRPSLEALRRESQELEIQIKQLQDSVDALVRTQIRGIEGQLYSKANEIQEDISMKKFDVRAKQIHLAAVRAQL</sequence>
<dbReference type="Proteomes" id="UP000075902">
    <property type="component" value="Unassembled WGS sequence"/>
</dbReference>
<dbReference type="GO" id="GO:0003009">
    <property type="term" value="P:skeletal muscle contraction"/>
    <property type="evidence" value="ECO:0007669"/>
    <property type="project" value="TreeGrafter"/>
</dbReference>
<evidence type="ECO:0000256" key="4">
    <source>
        <dbReference type="ARBA" id="ARBA00022490"/>
    </source>
</evidence>
<evidence type="ECO:0000313" key="11">
    <source>
        <dbReference type="Proteomes" id="UP000075902"/>
    </source>
</evidence>
<dbReference type="AlphaFoldDB" id="A0A182TRZ3"/>
<keyword evidence="11" id="KW-1185">Reference proteome</keyword>
<proteinExistence type="predicted"/>
<comment type="subcellular location">
    <subcellularLocation>
        <location evidence="1">Cell membrane</location>
    </subcellularLocation>
    <subcellularLocation>
        <location evidence="2">Cytoplasm</location>
    </subcellularLocation>
</comment>
<evidence type="ECO:0000256" key="2">
    <source>
        <dbReference type="ARBA" id="ARBA00004496"/>
    </source>
</evidence>
<keyword evidence="6" id="KW-0862">Zinc</keyword>
<reference evidence="10" key="2">
    <citation type="submission" date="2020-05" db="UniProtKB">
        <authorList>
            <consortium name="EnsemblMetazoa"/>
        </authorList>
    </citation>
    <scope>IDENTIFICATION</scope>
    <source>
        <strain evidence="10">CM1001059</strain>
    </source>
</reference>
<dbReference type="GO" id="GO:0005737">
    <property type="term" value="C:cytoplasm"/>
    <property type="evidence" value="ECO:0007669"/>
    <property type="project" value="UniProtKB-SubCell"/>
</dbReference>
<keyword evidence="4" id="KW-0963">Cytoplasm</keyword>
<name>A0A182TRZ3_9DIPT</name>
<keyword evidence="5" id="KW-0677">Repeat</keyword>